<dbReference type="AlphaFoldDB" id="A0AAV2QEA6"/>
<dbReference type="EMBL" id="CAXKWB010005824">
    <property type="protein sequence ID" value="CAL4080033.1"/>
    <property type="molecule type" value="Genomic_DNA"/>
</dbReference>
<feature type="domain" description="BTB" evidence="1">
    <location>
        <begin position="35"/>
        <end position="102"/>
    </location>
</feature>
<dbReference type="Gene3D" id="3.30.710.10">
    <property type="entry name" value="Potassium Channel Kv1.1, Chain A"/>
    <property type="match status" value="1"/>
</dbReference>
<comment type="caution">
    <text evidence="2">The sequence shown here is derived from an EMBL/GenBank/DDBJ whole genome shotgun (WGS) entry which is preliminary data.</text>
</comment>
<dbReference type="Pfam" id="PF00651">
    <property type="entry name" value="BTB"/>
    <property type="match status" value="1"/>
</dbReference>
<name>A0AAV2QEA6_MEGNR</name>
<organism evidence="2 3">
    <name type="scientific">Meganyctiphanes norvegica</name>
    <name type="common">Northern krill</name>
    <name type="synonym">Thysanopoda norvegica</name>
    <dbReference type="NCBI Taxonomy" id="48144"/>
    <lineage>
        <taxon>Eukaryota</taxon>
        <taxon>Metazoa</taxon>
        <taxon>Ecdysozoa</taxon>
        <taxon>Arthropoda</taxon>
        <taxon>Crustacea</taxon>
        <taxon>Multicrustacea</taxon>
        <taxon>Malacostraca</taxon>
        <taxon>Eumalacostraca</taxon>
        <taxon>Eucarida</taxon>
        <taxon>Euphausiacea</taxon>
        <taxon>Euphausiidae</taxon>
        <taxon>Meganyctiphanes</taxon>
    </lineage>
</organism>
<dbReference type="PANTHER" id="PTHR24410">
    <property type="entry name" value="HL07962P-RELATED"/>
    <property type="match status" value="1"/>
</dbReference>
<dbReference type="Proteomes" id="UP001497623">
    <property type="component" value="Unassembled WGS sequence"/>
</dbReference>
<keyword evidence="3" id="KW-1185">Reference proteome</keyword>
<dbReference type="InterPro" id="IPR011333">
    <property type="entry name" value="SKP1/BTB/POZ_sf"/>
</dbReference>
<evidence type="ECO:0000313" key="2">
    <source>
        <dbReference type="EMBL" id="CAL4080033.1"/>
    </source>
</evidence>
<dbReference type="PROSITE" id="PS50097">
    <property type="entry name" value="BTB"/>
    <property type="match status" value="1"/>
</dbReference>
<gene>
    <name evidence="2" type="ORF">MNOR_LOCUS11176</name>
</gene>
<evidence type="ECO:0000313" key="3">
    <source>
        <dbReference type="Proteomes" id="UP001497623"/>
    </source>
</evidence>
<dbReference type="PANTHER" id="PTHR24410:SF23">
    <property type="entry name" value="BTB DOMAIN-CONTAINING PROTEIN-RELATED"/>
    <property type="match status" value="1"/>
</dbReference>
<dbReference type="InterPro" id="IPR000210">
    <property type="entry name" value="BTB/POZ_dom"/>
</dbReference>
<protein>
    <recommendedName>
        <fullName evidence="1">BTB domain-containing protein</fullName>
    </recommendedName>
</protein>
<proteinExistence type="predicted"/>
<dbReference type="InterPro" id="IPR051481">
    <property type="entry name" value="BTB-POZ/Galectin-3-binding"/>
</dbReference>
<accession>A0AAV2QEA6</accession>
<sequence>MDELKKKIVEPKGECPHASNPTQCLTQLFMSKELTDLTVTIPGHNEEFKVHRLVLGMWSRVFQAMLFGPMAEGQTITLEEDSPEAFTWLINYMYTGQTGISSIELALQVYLLANKYLMGHVKTVCSEYLQRKASAVSVPEILNIANLLEDDALIKKCTEELDKSPDSFWSSSTIGILNIDSMELLLKEDFRVSSESVIFQGVLNWYILLNNITL</sequence>
<dbReference type="SMART" id="SM00225">
    <property type="entry name" value="BTB"/>
    <property type="match status" value="1"/>
</dbReference>
<evidence type="ECO:0000259" key="1">
    <source>
        <dbReference type="PROSITE" id="PS50097"/>
    </source>
</evidence>
<dbReference type="CDD" id="cd18186">
    <property type="entry name" value="BTB_POZ_ZBTB_KLHL-like"/>
    <property type="match status" value="1"/>
</dbReference>
<reference evidence="2 3" key="1">
    <citation type="submission" date="2024-05" db="EMBL/GenBank/DDBJ databases">
        <authorList>
            <person name="Wallberg A."/>
        </authorList>
    </citation>
    <scope>NUCLEOTIDE SEQUENCE [LARGE SCALE GENOMIC DNA]</scope>
</reference>
<dbReference type="SUPFAM" id="SSF54695">
    <property type="entry name" value="POZ domain"/>
    <property type="match status" value="1"/>
</dbReference>